<proteinExistence type="predicted"/>
<reference evidence="1" key="1">
    <citation type="submission" date="2018-02" db="EMBL/GenBank/DDBJ databases">
        <title>Rhizophora mucronata_Transcriptome.</title>
        <authorList>
            <person name="Meera S.P."/>
            <person name="Sreeshan A."/>
            <person name="Augustine A."/>
        </authorList>
    </citation>
    <scope>NUCLEOTIDE SEQUENCE</scope>
    <source>
        <tissue evidence="1">Leaf</tissue>
    </source>
</reference>
<sequence length="16" mass="1940">MYSLMMIRQSYNTSQS</sequence>
<organism evidence="1">
    <name type="scientific">Rhizophora mucronata</name>
    <name type="common">Asiatic mangrove</name>
    <dbReference type="NCBI Taxonomy" id="61149"/>
    <lineage>
        <taxon>Eukaryota</taxon>
        <taxon>Viridiplantae</taxon>
        <taxon>Streptophyta</taxon>
        <taxon>Embryophyta</taxon>
        <taxon>Tracheophyta</taxon>
        <taxon>Spermatophyta</taxon>
        <taxon>Magnoliopsida</taxon>
        <taxon>eudicotyledons</taxon>
        <taxon>Gunneridae</taxon>
        <taxon>Pentapetalae</taxon>
        <taxon>rosids</taxon>
        <taxon>fabids</taxon>
        <taxon>Malpighiales</taxon>
        <taxon>Rhizophoraceae</taxon>
        <taxon>Rhizophora</taxon>
    </lineage>
</organism>
<dbReference type="AlphaFoldDB" id="A0A2P2NE04"/>
<protein>
    <submittedName>
        <fullName evidence="1">Uncharacterized protein</fullName>
    </submittedName>
</protein>
<name>A0A2P2NE04_RHIMU</name>
<dbReference type="EMBL" id="GGEC01060234">
    <property type="protein sequence ID" value="MBX40718.1"/>
    <property type="molecule type" value="Transcribed_RNA"/>
</dbReference>
<evidence type="ECO:0000313" key="1">
    <source>
        <dbReference type="EMBL" id="MBX40718.1"/>
    </source>
</evidence>
<accession>A0A2P2NE04</accession>